<dbReference type="InterPro" id="IPR052513">
    <property type="entry name" value="Thioester_dehydratase-like"/>
</dbReference>
<feature type="domain" description="ChsH2 C-terminal OB-fold" evidence="1">
    <location>
        <begin position="55"/>
        <end position="121"/>
    </location>
</feature>
<dbReference type="Pfam" id="PF01796">
    <property type="entry name" value="OB_ChsH2_C"/>
    <property type="match status" value="1"/>
</dbReference>
<dbReference type="SUPFAM" id="SSF50249">
    <property type="entry name" value="Nucleic acid-binding proteins"/>
    <property type="match status" value="1"/>
</dbReference>
<dbReference type="Gene3D" id="6.10.30.10">
    <property type="match status" value="1"/>
</dbReference>
<dbReference type="HOGENOM" id="CLU_119412_1_2_5"/>
<organism evidence="3 4">
    <name type="scientific">Sphingobium indicum (strain DSM 16413 / CCM 7287 / MTCC 6362 / UT26 / NBRC 101211 / UT26S)</name>
    <name type="common">Sphingobium japonicum</name>
    <dbReference type="NCBI Taxonomy" id="452662"/>
    <lineage>
        <taxon>Bacteria</taxon>
        <taxon>Pseudomonadati</taxon>
        <taxon>Pseudomonadota</taxon>
        <taxon>Alphaproteobacteria</taxon>
        <taxon>Sphingomonadales</taxon>
        <taxon>Sphingomonadaceae</taxon>
        <taxon>Sphingobium</taxon>
    </lineage>
</organism>
<evidence type="ECO:0000313" key="4">
    <source>
        <dbReference type="Proteomes" id="UP000007753"/>
    </source>
</evidence>
<dbReference type="AlphaFoldDB" id="D4Z708"/>
<feature type="domain" description="ChsH2 rubredoxin-like zinc ribbon" evidence="2">
    <location>
        <begin position="18"/>
        <end position="54"/>
    </location>
</feature>
<dbReference type="STRING" id="452662.SJA_C2-05030"/>
<dbReference type="PANTHER" id="PTHR34075:SF5">
    <property type="entry name" value="BLR3430 PROTEIN"/>
    <property type="match status" value="1"/>
</dbReference>
<accession>D4Z708</accession>
<sequence length="136" mass="15385">MMSIGPIPELTPETAPFWQGAAEGELRIQRCVRCGSFYFYPRPFCPKCNSDEVEWKPVSGRARLASYIINYRPSPEFESKDPQIIALVTLEEGPRLCTNIVGVEPEPDNLPLGMELQVAFEPRGDQFLPVFKPVRI</sequence>
<evidence type="ECO:0008006" key="5">
    <source>
        <dbReference type="Google" id="ProtNLM"/>
    </source>
</evidence>
<keyword evidence="4" id="KW-1185">Reference proteome</keyword>
<dbReference type="InterPro" id="IPR022002">
    <property type="entry name" value="ChsH2_Znr"/>
</dbReference>
<evidence type="ECO:0000313" key="3">
    <source>
        <dbReference type="EMBL" id="BAI98866.1"/>
    </source>
</evidence>
<proteinExistence type="predicted"/>
<dbReference type="KEGG" id="sjp:SJA_C2-05030"/>
<dbReference type="Pfam" id="PF12172">
    <property type="entry name" value="zf-ChsH2"/>
    <property type="match status" value="1"/>
</dbReference>
<dbReference type="eggNOG" id="COG1545">
    <property type="taxonomic scope" value="Bacteria"/>
</dbReference>
<dbReference type="PANTHER" id="PTHR34075">
    <property type="entry name" value="BLR3430 PROTEIN"/>
    <property type="match status" value="1"/>
</dbReference>
<dbReference type="EMBL" id="AP010804">
    <property type="protein sequence ID" value="BAI98866.1"/>
    <property type="molecule type" value="Genomic_DNA"/>
</dbReference>
<dbReference type="InterPro" id="IPR012340">
    <property type="entry name" value="NA-bd_OB-fold"/>
</dbReference>
<gene>
    <name evidence="3" type="ordered locus">SJA_C2-05030</name>
</gene>
<evidence type="ECO:0000259" key="2">
    <source>
        <dbReference type="Pfam" id="PF12172"/>
    </source>
</evidence>
<evidence type="ECO:0000259" key="1">
    <source>
        <dbReference type="Pfam" id="PF01796"/>
    </source>
</evidence>
<dbReference type="InterPro" id="IPR002878">
    <property type="entry name" value="ChsH2_C"/>
</dbReference>
<name>D4Z708_SPHIU</name>
<protein>
    <recommendedName>
        <fullName evidence="5">DNA-binding protein</fullName>
    </recommendedName>
</protein>
<reference evidence="3 4" key="1">
    <citation type="journal article" date="2010" name="J. Bacteriol.">
        <title>Complete genome sequence of the representative gamma-hexachlorocyclohexane-degrading bacterium Sphingobium japonicum UT26.</title>
        <authorList>
            <person name="Nagata Y."/>
            <person name="Ohtsubo Y."/>
            <person name="Endo R."/>
            <person name="Ichikawa N."/>
            <person name="Ankai A."/>
            <person name="Oguchi A."/>
            <person name="Fukui S."/>
            <person name="Fujita N."/>
            <person name="Tsuda M."/>
        </authorList>
    </citation>
    <scope>NUCLEOTIDE SEQUENCE [LARGE SCALE GENOMIC DNA]</scope>
    <source>
        <strain evidence="4">DSM 16413 / CCM 7287 / MTCC 6362 / UT26 / NBRC 101211 / UT26S</strain>
    </source>
</reference>
<dbReference type="Proteomes" id="UP000007753">
    <property type="component" value="Chromosome 2"/>
</dbReference>